<sequence>MSAPTVSSQTSSHFTLEPISADILADDELRRRNGARALGLVRSGCRELDGYVLQGGLERGGVVGISSEDEIFGLSLGLQMLACGLCDESISRGMVVTPKPVMSVAGELRDIVRREALKREAEEAEREEGSGAPEEEEKLRREKVRGCLDRVMLSQVFDVDGLWEILAELDEPDENNVAFRQDEEEEEEDGGTRSIDGAEKEEGGRQVMEVKDSQDGEDSPISIPDVESPGNNTTTLREEETPHQQQQQQQQQQHHQDKTPQQKQPPGFILITHFSSLLTTLFTHREKSAAHSLLQLLSSRLHYLSRSLPSQPLIMLLNSTTTSSSSTADSNNNKNNTAPQKRDREGVNVNRAKRAPDATLRSVFNPPEIPGVQGYVSRAAAEYLRRNKPMFGLVFSQLLDVHLLCTRGEDDGGQQAVQVLGGGDLMVVEVLLDEMGVWEGSGTAPRKMREQRWGALKLVKGRIVDGVEERGKVVEDVRVVAGFGGPRV</sequence>
<proteinExistence type="predicted"/>
<gene>
    <name evidence="2" type="ORF">NLU13_0349</name>
</gene>
<accession>A0AA39GP70</accession>
<dbReference type="EMBL" id="JAPDFR010000001">
    <property type="protein sequence ID" value="KAK0390846.1"/>
    <property type="molecule type" value="Genomic_DNA"/>
</dbReference>
<feature type="region of interest" description="Disordered" evidence="1">
    <location>
        <begin position="174"/>
        <end position="266"/>
    </location>
</feature>
<feature type="compositionally biased region" description="Low complexity" evidence="1">
    <location>
        <begin position="243"/>
        <end position="253"/>
    </location>
</feature>
<comment type="caution">
    <text evidence="2">The sequence shown here is derived from an EMBL/GenBank/DDBJ whole genome shotgun (WGS) entry which is preliminary data.</text>
</comment>
<feature type="compositionally biased region" description="Basic and acidic residues" evidence="1">
    <location>
        <begin position="196"/>
        <end position="214"/>
    </location>
</feature>
<keyword evidence="3" id="KW-1185">Reference proteome</keyword>
<feature type="region of interest" description="Disordered" evidence="1">
    <location>
        <begin position="321"/>
        <end position="362"/>
    </location>
</feature>
<organism evidence="2 3">
    <name type="scientific">Sarocladium strictum</name>
    <name type="common">Black bundle disease fungus</name>
    <name type="synonym">Acremonium strictum</name>
    <dbReference type="NCBI Taxonomy" id="5046"/>
    <lineage>
        <taxon>Eukaryota</taxon>
        <taxon>Fungi</taxon>
        <taxon>Dikarya</taxon>
        <taxon>Ascomycota</taxon>
        <taxon>Pezizomycotina</taxon>
        <taxon>Sordariomycetes</taxon>
        <taxon>Hypocreomycetidae</taxon>
        <taxon>Hypocreales</taxon>
        <taxon>Sarocladiaceae</taxon>
        <taxon>Sarocladium</taxon>
    </lineage>
</organism>
<feature type="compositionally biased region" description="Low complexity" evidence="1">
    <location>
        <begin position="321"/>
        <end position="337"/>
    </location>
</feature>
<evidence type="ECO:0000313" key="3">
    <source>
        <dbReference type="Proteomes" id="UP001175261"/>
    </source>
</evidence>
<dbReference type="InterPro" id="IPR027417">
    <property type="entry name" value="P-loop_NTPase"/>
</dbReference>
<dbReference type="Gene3D" id="3.40.50.300">
    <property type="entry name" value="P-loop containing nucleotide triphosphate hydrolases"/>
    <property type="match status" value="1"/>
</dbReference>
<protein>
    <submittedName>
        <fullName evidence="2">Uncharacterized protein</fullName>
    </submittedName>
</protein>
<name>A0AA39GP70_SARSR</name>
<dbReference type="AlphaFoldDB" id="A0AA39GP70"/>
<evidence type="ECO:0000313" key="2">
    <source>
        <dbReference type="EMBL" id="KAK0390846.1"/>
    </source>
</evidence>
<evidence type="ECO:0000256" key="1">
    <source>
        <dbReference type="SAM" id="MobiDB-lite"/>
    </source>
</evidence>
<dbReference type="Proteomes" id="UP001175261">
    <property type="component" value="Unassembled WGS sequence"/>
</dbReference>
<reference evidence="2" key="1">
    <citation type="submission" date="2022-10" db="EMBL/GenBank/DDBJ databases">
        <title>Determination and structural analysis of whole genome sequence of Sarocladium strictum F4-1.</title>
        <authorList>
            <person name="Hu L."/>
            <person name="Jiang Y."/>
        </authorList>
    </citation>
    <scope>NUCLEOTIDE SEQUENCE</scope>
    <source>
        <strain evidence="2">F4-1</strain>
    </source>
</reference>